<dbReference type="InterPro" id="IPR016267">
    <property type="entry name" value="UDPGP_trans"/>
</dbReference>
<name>A0A3L6TCT5_PANMI</name>
<dbReference type="Proteomes" id="UP000275267">
    <property type="component" value="Unassembled WGS sequence"/>
</dbReference>
<comment type="similarity">
    <text evidence="1">Belongs to the UDPGP type 1 family.</text>
</comment>
<organism evidence="7 8">
    <name type="scientific">Panicum miliaceum</name>
    <name type="common">Proso millet</name>
    <name type="synonym">Broomcorn millet</name>
    <dbReference type="NCBI Taxonomy" id="4540"/>
    <lineage>
        <taxon>Eukaryota</taxon>
        <taxon>Viridiplantae</taxon>
        <taxon>Streptophyta</taxon>
        <taxon>Embryophyta</taxon>
        <taxon>Tracheophyta</taxon>
        <taxon>Spermatophyta</taxon>
        <taxon>Magnoliopsida</taxon>
        <taxon>Liliopsida</taxon>
        <taxon>Poales</taxon>
        <taxon>Poaceae</taxon>
        <taxon>PACMAD clade</taxon>
        <taxon>Panicoideae</taxon>
        <taxon>Panicodae</taxon>
        <taxon>Paniceae</taxon>
        <taxon>Panicinae</taxon>
        <taxon>Panicum</taxon>
        <taxon>Panicum sect. Panicum</taxon>
    </lineage>
</organism>
<dbReference type="AlphaFoldDB" id="A0A3L6TCT5"/>
<comment type="caution">
    <text evidence="7">The sequence shown here is derived from an EMBL/GenBank/DDBJ whole genome shotgun (WGS) entry which is preliminary data.</text>
</comment>
<keyword evidence="8" id="KW-1185">Reference proteome</keyword>
<protein>
    <recommendedName>
        <fullName evidence="2">UTP--glucose-1-phosphate uridylyltransferase</fullName>
        <ecNumber evidence="2">2.7.7.9</ecNumber>
    </recommendedName>
</protein>
<dbReference type="EMBL" id="PQIB02000002">
    <property type="protein sequence ID" value="RLN36094.1"/>
    <property type="molecule type" value="Genomic_DNA"/>
</dbReference>
<evidence type="ECO:0000256" key="6">
    <source>
        <dbReference type="SAM" id="Phobius"/>
    </source>
</evidence>
<dbReference type="InterPro" id="IPR002618">
    <property type="entry name" value="UDPGP_fam"/>
</dbReference>
<dbReference type="Gene3D" id="3.90.550.10">
    <property type="entry name" value="Spore Coat Polysaccharide Biosynthesis Protein SpsA, Chain A"/>
    <property type="match status" value="2"/>
</dbReference>
<reference evidence="8" key="1">
    <citation type="journal article" date="2019" name="Nat. Commun.">
        <title>The genome of broomcorn millet.</title>
        <authorList>
            <person name="Zou C."/>
            <person name="Miki D."/>
            <person name="Li D."/>
            <person name="Tang Q."/>
            <person name="Xiao L."/>
            <person name="Rajput S."/>
            <person name="Deng P."/>
            <person name="Jia W."/>
            <person name="Huang R."/>
            <person name="Zhang M."/>
            <person name="Sun Y."/>
            <person name="Hu J."/>
            <person name="Fu X."/>
            <person name="Schnable P.S."/>
            <person name="Li F."/>
            <person name="Zhang H."/>
            <person name="Feng B."/>
            <person name="Zhu X."/>
            <person name="Liu R."/>
            <person name="Schnable J.C."/>
            <person name="Zhu J.-K."/>
            <person name="Zhang H."/>
        </authorList>
    </citation>
    <scope>NUCLEOTIDE SEQUENCE [LARGE SCALE GENOMIC DNA]</scope>
</reference>
<comment type="catalytic activity">
    <reaction evidence="5">
        <text>alpha-D-glucose 1-phosphate + UTP + H(+) = UDP-alpha-D-glucose + diphosphate</text>
        <dbReference type="Rhea" id="RHEA:19889"/>
        <dbReference type="ChEBI" id="CHEBI:15378"/>
        <dbReference type="ChEBI" id="CHEBI:33019"/>
        <dbReference type="ChEBI" id="CHEBI:46398"/>
        <dbReference type="ChEBI" id="CHEBI:58601"/>
        <dbReference type="ChEBI" id="CHEBI:58885"/>
        <dbReference type="EC" id="2.7.7.9"/>
    </reaction>
</comment>
<accession>A0A3L6TCT5</accession>
<dbReference type="GO" id="GO:0006011">
    <property type="term" value="P:UDP-alpha-D-glucose metabolic process"/>
    <property type="evidence" value="ECO:0007669"/>
    <property type="project" value="InterPro"/>
</dbReference>
<keyword evidence="6" id="KW-1133">Transmembrane helix</keyword>
<dbReference type="EC" id="2.7.7.9" evidence="2"/>
<evidence type="ECO:0000256" key="4">
    <source>
        <dbReference type="ARBA" id="ARBA00022695"/>
    </source>
</evidence>
<proteinExistence type="inferred from homology"/>
<dbReference type="SUPFAM" id="SSF53448">
    <property type="entry name" value="Nucleotide-diphospho-sugar transferases"/>
    <property type="match status" value="1"/>
</dbReference>
<dbReference type="STRING" id="4540.A0A3L6TCT5"/>
<feature type="transmembrane region" description="Helical" evidence="6">
    <location>
        <begin position="476"/>
        <end position="500"/>
    </location>
</feature>
<dbReference type="Gene3D" id="2.160.10.10">
    <property type="entry name" value="Hexapeptide repeat proteins"/>
    <property type="match status" value="1"/>
</dbReference>
<dbReference type="GO" id="GO:0003983">
    <property type="term" value="F:UTP:glucose-1-phosphate uridylyltransferase activity"/>
    <property type="evidence" value="ECO:0007669"/>
    <property type="project" value="UniProtKB-EC"/>
</dbReference>
<evidence type="ECO:0000313" key="7">
    <source>
        <dbReference type="EMBL" id="RLN36094.1"/>
    </source>
</evidence>
<evidence type="ECO:0000256" key="2">
    <source>
        <dbReference type="ARBA" id="ARBA00012415"/>
    </source>
</evidence>
<dbReference type="InterPro" id="IPR029044">
    <property type="entry name" value="Nucleotide-diphossugar_trans"/>
</dbReference>
<evidence type="ECO:0000313" key="8">
    <source>
        <dbReference type="Proteomes" id="UP000275267"/>
    </source>
</evidence>
<keyword evidence="4 7" id="KW-0548">Nucleotidyltransferase</keyword>
<gene>
    <name evidence="7" type="ORF">C2845_PM03G05490</name>
</gene>
<keyword evidence="6" id="KW-0812">Transmembrane</keyword>
<sequence>MKRLRAAVADLSQMSAIEKGQFASLAERYLSGDSELINWSKVRTPTHEEVVPYDMLALPPEGIEEAKRHLDKLVVLKLNGELGTDMGFTGPKSVIEVREGYTFLDLIVNQIEIVQKYSNSRIEIHTFNQSQYPHIVTEDFITLPSKGTGEDSWTRIRRHKMEVSSRPCDVFQSLNNSGNLDILLDQGKEYVFIANSDNLGAVVDMKILNHLIKKQKDYCMEVTPKTLADAEGGTLISYEGRVQKKEVPLTVLGNRWVSLKAIKRHTEDTELQMDIISKAKEVNGVKVLQLEIGVVGAIRLFNEAIGINVPRSRFLTVTNKSDLLLLQSDLYTLASGKFTRNSARAHPPYSSTEVESEFKKTVICSSGTVKSVVRLEKGANVDDIDAQVNNMNPKKAVIVSKKDFAHYVHMKLAPKIQEWEYSHSSHGVNQQRALFIPNQGNRSFAGLHQKARGRERKQPVHLWRILCRFLYGRLKIYLIIELLQFYLVYHVLLIFVSLFIEERITKDRILALWLEHLSWFLVLVAYHVIVRCRHRRHCPRVFNKLRTADMALLIVHGFTKLIHSGLDSVAREKMENHRVWGHLLCHSSAMIIEVIGSWAIESYFNTQMERMAPDM</sequence>
<evidence type="ECO:0000256" key="1">
    <source>
        <dbReference type="ARBA" id="ARBA00010401"/>
    </source>
</evidence>
<evidence type="ECO:0000256" key="3">
    <source>
        <dbReference type="ARBA" id="ARBA00022679"/>
    </source>
</evidence>
<feature type="transmembrane region" description="Helical" evidence="6">
    <location>
        <begin position="579"/>
        <end position="600"/>
    </location>
</feature>
<dbReference type="PANTHER" id="PTHR43511">
    <property type="match status" value="1"/>
</dbReference>
<keyword evidence="3" id="KW-0808">Transferase</keyword>
<evidence type="ECO:0000256" key="5">
    <source>
        <dbReference type="ARBA" id="ARBA00048128"/>
    </source>
</evidence>
<keyword evidence="6" id="KW-0472">Membrane</keyword>
<feature type="transmembrane region" description="Helical" evidence="6">
    <location>
        <begin position="512"/>
        <end position="529"/>
    </location>
</feature>
<dbReference type="OrthoDB" id="932129at2759"/>
<dbReference type="Pfam" id="PF01704">
    <property type="entry name" value="UDPGP"/>
    <property type="match status" value="1"/>
</dbReference>